<evidence type="ECO:0000259" key="6">
    <source>
        <dbReference type="Pfam" id="PF07993"/>
    </source>
</evidence>
<dbReference type="Pfam" id="PF07993">
    <property type="entry name" value="NAD_binding_4"/>
    <property type="match status" value="2"/>
</dbReference>
<keyword evidence="8" id="KW-1185">Reference proteome</keyword>
<dbReference type="GO" id="GO:0102965">
    <property type="term" value="F:alcohol-forming long-chain fatty acyl-CoA reductase activity"/>
    <property type="evidence" value="ECO:0007669"/>
    <property type="project" value="UniProtKB-EC"/>
</dbReference>
<proteinExistence type="inferred from homology"/>
<dbReference type="PANTHER" id="PTHR11011">
    <property type="entry name" value="MALE STERILITY PROTEIN 2-RELATED"/>
    <property type="match status" value="1"/>
</dbReference>
<keyword evidence="2 4" id="KW-0444">Lipid biosynthesis</keyword>
<feature type="domain" description="Thioester reductase (TE)" evidence="6">
    <location>
        <begin position="2"/>
        <end position="73"/>
    </location>
</feature>
<protein>
    <recommendedName>
        <fullName evidence="4">Fatty acyl-CoA reductase</fullName>
        <ecNumber evidence="4">1.2.1.84</ecNumber>
    </recommendedName>
</protein>
<dbReference type="OrthoDB" id="429813at2759"/>
<evidence type="ECO:0000256" key="3">
    <source>
        <dbReference type="ARBA" id="ARBA00023098"/>
    </source>
</evidence>
<dbReference type="InterPro" id="IPR033640">
    <property type="entry name" value="FAR_C"/>
</dbReference>
<comment type="function">
    <text evidence="4">Catalyzes the reduction of fatty acyl-CoA to fatty alcohols.</text>
</comment>
<keyword evidence="3 4" id="KW-0443">Lipid metabolism</keyword>
<dbReference type="GO" id="GO:0010345">
    <property type="term" value="P:suberin biosynthetic process"/>
    <property type="evidence" value="ECO:0007669"/>
    <property type="project" value="TreeGrafter"/>
</dbReference>
<gene>
    <name evidence="7" type="ORF">Cgig2_028698</name>
</gene>
<dbReference type="PANTHER" id="PTHR11011:SF99">
    <property type="entry name" value="FATTY ACYL-COA REDUCTASE 3"/>
    <property type="match status" value="1"/>
</dbReference>
<dbReference type="Pfam" id="PF03015">
    <property type="entry name" value="Sterile"/>
    <property type="match status" value="2"/>
</dbReference>
<comment type="caution">
    <text evidence="7">The sequence shown here is derived from an EMBL/GenBank/DDBJ whole genome shotgun (WGS) entry which is preliminary data.</text>
</comment>
<reference evidence="7" key="1">
    <citation type="submission" date="2022-04" db="EMBL/GenBank/DDBJ databases">
        <title>Carnegiea gigantea Genome sequencing and assembly v2.</title>
        <authorList>
            <person name="Copetti D."/>
            <person name="Sanderson M.J."/>
            <person name="Burquez A."/>
            <person name="Wojciechowski M.F."/>
        </authorList>
    </citation>
    <scope>NUCLEOTIDE SEQUENCE</scope>
    <source>
        <strain evidence="7">SGP5-SGP5p</strain>
        <tissue evidence="7">Aerial part</tissue>
    </source>
</reference>
<comment type="catalytic activity">
    <reaction evidence="4">
        <text>a long-chain fatty acyl-CoA + 2 NADPH + 2 H(+) = a long-chain primary fatty alcohol + 2 NADP(+) + CoA</text>
        <dbReference type="Rhea" id="RHEA:52716"/>
        <dbReference type="ChEBI" id="CHEBI:15378"/>
        <dbReference type="ChEBI" id="CHEBI:57287"/>
        <dbReference type="ChEBI" id="CHEBI:57783"/>
        <dbReference type="ChEBI" id="CHEBI:58349"/>
        <dbReference type="ChEBI" id="CHEBI:77396"/>
        <dbReference type="ChEBI" id="CHEBI:83139"/>
        <dbReference type="EC" id="1.2.1.84"/>
    </reaction>
</comment>
<name>A0A9Q1KBS1_9CARY</name>
<accession>A0A9Q1KBS1</accession>
<feature type="domain" description="Fatty acyl-CoA reductase C-terminal" evidence="5">
    <location>
        <begin position="640"/>
        <end position="710"/>
    </location>
</feature>
<dbReference type="GO" id="GO:0080019">
    <property type="term" value="F:alcohol-forming very long-chain fatty acyl-CoA reductase activity"/>
    <property type="evidence" value="ECO:0007669"/>
    <property type="project" value="InterPro"/>
</dbReference>
<evidence type="ECO:0000256" key="4">
    <source>
        <dbReference type="RuleBase" id="RU363097"/>
    </source>
</evidence>
<evidence type="ECO:0000259" key="5">
    <source>
        <dbReference type="Pfam" id="PF03015"/>
    </source>
</evidence>
<dbReference type="InterPro" id="IPR013120">
    <property type="entry name" value="FAR_NAD-bd"/>
</dbReference>
<dbReference type="EMBL" id="JAKOGI010000187">
    <property type="protein sequence ID" value="KAJ8440569.1"/>
    <property type="molecule type" value="Genomic_DNA"/>
</dbReference>
<dbReference type="CDD" id="cd05236">
    <property type="entry name" value="FAR-N_SDR_e"/>
    <property type="match status" value="1"/>
</dbReference>
<feature type="domain" description="Fatty acyl-CoA reductase C-terminal" evidence="5">
    <location>
        <begin position="148"/>
        <end position="244"/>
    </location>
</feature>
<evidence type="ECO:0000313" key="7">
    <source>
        <dbReference type="EMBL" id="KAJ8440569.1"/>
    </source>
</evidence>
<keyword evidence="4" id="KW-0560">Oxidoreductase</keyword>
<dbReference type="CDD" id="cd09071">
    <property type="entry name" value="FAR_C"/>
    <property type="match status" value="2"/>
</dbReference>
<dbReference type="EC" id="1.2.1.84" evidence="4"/>
<dbReference type="Gene3D" id="3.40.50.720">
    <property type="entry name" value="NAD(P)-binding Rossmann-like Domain"/>
    <property type="match status" value="2"/>
</dbReference>
<evidence type="ECO:0000256" key="1">
    <source>
        <dbReference type="ARBA" id="ARBA00005928"/>
    </source>
</evidence>
<sequence>MVLMQEKEDIPLVIVRPTIVTSTYKEPMPGWVEGVRTVDSIIVPYGKGRLTYFPGDLETIIDMIPGDMVVNAIITAMEAHANWAGDPIIYHIGSSLRHPVKFRVIHDTSYQYFTKHPWINKDGRPVIVSHIKFLDSVDSFKRYLTLRYLLPLKGLQIANTMFCQYFRHACMDMSGKINLMMRLQDVYKPYLFFKTIYDDQNLEKLRAAANDRGAETEVFYFDPKAFDWEDYLINIHIPGLVKYLNGILKFLENKAILVTGGAGFLAKIFAEKVLRTQPNVKKLYLLLRATDNKSASVRLQNEVLGKDLFRVLKQKMGANFESFISEKIMVVPGDITCKDLGIKDPKLNDELFRDIDVLVNLAATTNFDERYDVSLYLNTFGARHILDFAKQCSNLKVLLQVSTAYVSGETAGLVRESPYYMGDTLNGKPGLDIEIEKKLVEAKLQELQDDGATEKTIKLTMKDMGMERARHWGWPNVYVFTKALGEMVLMQEKGDIPLVIVRPTIVTSTYKEPIPGWVEGIRTIDSLLVAYGKGRLPYFPGDLQSIIDLIPADMVVNAMIAAMEAHANHKGETTIYHIGSSVKNPLKLTVVHEAGYHYFTKHPWIDKDGNAVIVSHVKVLDSMASFKRYLTLNYLLPLKINRVTRLIDIYRPYLFFKGIYDDLNTEKLRIAVRERGVKTDQVFCFDPKAFDWENYLMNIHIPGIVKYVFK</sequence>
<keyword evidence="4" id="KW-0521">NADP</keyword>
<dbReference type="AlphaFoldDB" id="A0A9Q1KBS1"/>
<dbReference type="SUPFAM" id="SSF51735">
    <property type="entry name" value="NAD(P)-binding Rossmann-fold domains"/>
    <property type="match status" value="2"/>
</dbReference>
<evidence type="ECO:0000256" key="2">
    <source>
        <dbReference type="ARBA" id="ARBA00022516"/>
    </source>
</evidence>
<evidence type="ECO:0000313" key="8">
    <source>
        <dbReference type="Proteomes" id="UP001153076"/>
    </source>
</evidence>
<dbReference type="GO" id="GO:0035336">
    <property type="term" value="P:long-chain fatty-acyl-CoA metabolic process"/>
    <property type="evidence" value="ECO:0007669"/>
    <property type="project" value="TreeGrafter"/>
</dbReference>
<dbReference type="InterPro" id="IPR026055">
    <property type="entry name" value="FAR"/>
</dbReference>
<feature type="domain" description="Thioester reductase (TE)" evidence="6">
    <location>
        <begin position="258"/>
        <end position="559"/>
    </location>
</feature>
<dbReference type="Proteomes" id="UP001153076">
    <property type="component" value="Unassembled WGS sequence"/>
</dbReference>
<comment type="similarity">
    <text evidence="1 4">Belongs to the fatty acyl-CoA reductase family.</text>
</comment>
<organism evidence="7 8">
    <name type="scientific">Carnegiea gigantea</name>
    <dbReference type="NCBI Taxonomy" id="171969"/>
    <lineage>
        <taxon>Eukaryota</taxon>
        <taxon>Viridiplantae</taxon>
        <taxon>Streptophyta</taxon>
        <taxon>Embryophyta</taxon>
        <taxon>Tracheophyta</taxon>
        <taxon>Spermatophyta</taxon>
        <taxon>Magnoliopsida</taxon>
        <taxon>eudicotyledons</taxon>
        <taxon>Gunneridae</taxon>
        <taxon>Pentapetalae</taxon>
        <taxon>Caryophyllales</taxon>
        <taxon>Cactineae</taxon>
        <taxon>Cactaceae</taxon>
        <taxon>Cactoideae</taxon>
        <taxon>Echinocereeae</taxon>
        <taxon>Carnegiea</taxon>
    </lineage>
</organism>
<dbReference type="InterPro" id="IPR036291">
    <property type="entry name" value="NAD(P)-bd_dom_sf"/>
</dbReference>